<comment type="caution">
    <text evidence="1">The sequence shown here is derived from an EMBL/GenBank/DDBJ whole genome shotgun (WGS) entry which is preliminary data.</text>
</comment>
<sequence length="180" mass="19358">MAERQGQAAPDALLTRIGQVVMLHHGGDREEARERLLGLWAELGEDGDPLHRCTLAHYLADTQDDPSDELAWDLRALSAAAELTDGREAGDSDDVGGEGTSAVRGFYPSLHLNLAADYIKLDRPDAARTHLRRAREACTVLADDGYGNGVRAAIGRLELRLATEGGAAGEGNWGPPRQRP</sequence>
<evidence type="ECO:0000313" key="2">
    <source>
        <dbReference type="Proteomes" id="UP001601303"/>
    </source>
</evidence>
<name>A0ABW6M7W4_9ACTN</name>
<reference evidence="1 2" key="1">
    <citation type="submission" date="2024-10" db="EMBL/GenBank/DDBJ databases">
        <title>The Natural Products Discovery Center: Release of the First 8490 Sequenced Strains for Exploring Actinobacteria Biosynthetic Diversity.</title>
        <authorList>
            <person name="Kalkreuter E."/>
            <person name="Kautsar S.A."/>
            <person name="Yang D."/>
            <person name="Bader C.D."/>
            <person name="Teijaro C.N."/>
            <person name="Fluegel L."/>
            <person name="Davis C.M."/>
            <person name="Simpson J.R."/>
            <person name="Lauterbach L."/>
            <person name="Steele A.D."/>
            <person name="Gui C."/>
            <person name="Meng S."/>
            <person name="Li G."/>
            <person name="Viehrig K."/>
            <person name="Ye F."/>
            <person name="Su P."/>
            <person name="Kiefer A.F."/>
            <person name="Nichols A."/>
            <person name="Cepeda A.J."/>
            <person name="Yan W."/>
            <person name="Fan B."/>
            <person name="Jiang Y."/>
            <person name="Adhikari A."/>
            <person name="Zheng C.-J."/>
            <person name="Schuster L."/>
            <person name="Cowan T.M."/>
            <person name="Smanski M.J."/>
            <person name="Chevrette M.G."/>
            <person name="De Carvalho L.P.S."/>
            <person name="Shen B."/>
        </authorList>
    </citation>
    <scope>NUCLEOTIDE SEQUENCE [LARGE SCALE GENOMIC DNA]</scope>
    <source>
        <strain evidence="1 2">NPDC006488</strain>
    </source>
</reference>
<evidence type="ECO:0000313" key="1">
    <source>
        <dbReference type="EMBL" id="MFE9602235.1"/>
    </source>
</evidence>
<dbReference type="Proteomes" id="UP001601303">
    <property type="component" value="Unassembled WGS sequence"/>
</dbReference>
<dbReference type="RefSeq" id="WP_388110010.1">
    <property type="nucleotide sequence ID" value="NZ_JBIAHM010000010.1"/>
</dbReference>
<organism evidence="1 2">
    <name type="scientific">Streptomyces hokutonensis</name>
    <dbReference type="NCBI Taxonomy" id="1306990"/>
    <lineage>
        <taxon>Bacteria</taxon>
        <taxon>Bacillati</taxon>
        <taxon>Actinomycetota</taxon>
        <taxon>Actinomycetes</taxon>
        <taxon>Kitasatosporales</taxon>
        <taxon>Streptomycetaceae</taxon>
        <taxon>Streptomyces</taxon>
    </lineage>
</organism>
<dbReference type="EMBL" id="JBIAHM010000010">
    <property type="protein sequence ID" value="MFE9602235.1"/>
    <property type="molecule type" value="Genomic_DNA"/>
</dbReference>
<protein>
    <recommendedName>
        <fullName evidence="3">Tetratricopeptide repeat protein</fullName>
    </recommendedName>
</protein>
<gene>
    <name evidence="1" type="ORF">ACFYNQ_27190</name>
</gene>
<proteinExistence type="predicted"/>
<evidence type="ECO:0008006" key="3">
    <source>
        <dbReference type="Google" id="ProtNLM"/>
    </source>
</evidence>
<keyword evidence="2" id="KW-1185">Reference proteome</keyword>
<accession>A0ABW6M7W4</accession>